<protein>
    <submittedName>
        <fullName evidence="2">Uncharacterized protein</fullName>
    </submittedName>
</protein>
<sequence length="102" mass="10926">MYVWRGRGGSAEAEREGGWTEGPRPACLPAWPPLAQSPSGHSGVRSRCTAQLPLSPPLAPDPGGGTQRRLQSCPRSSGSFSPGPRPYLCSPFGLITQNHWIF</sequence>
<evidence type="ECO:0000313" key="2">
    <source>
        <dbReference type="EMBL" id="KAK4312854.1"/>
    </source>
</evidence>
<organism evidence="2 3">
    <name type="scientific">Petrolisthes manimaculis</name>
    <dbReference type="NCBI Taxonomy" id="1843537"/>
    <lineage>
        <taxon>Eukaryota</taxon>
        <taxon>Metazoa</taxon>
        <taxon>Ecdysozoa</taxon>
        <taxon>Arthropoda</taxon>
        <taxon>Crustacea</taxon>
        <taxon>Multicrustacea</taxon>
        <taxon>Malacostraca</taxon>
        <taxon>Eumalacostraca</taxon>
        <taxon>Eucarida</taxon>
        <taxon>Decapoda</taxon>
        <taxon>Pleocyemata</taxon>
        <taxon>Anomura</taxon>
        <taxon>Galatheoidea</taxon>
        <taxon>Porcellanidae</taxon>
        <taxon>Petrolisthes</taxon>
    </lineage>
</organism>
<comment type="caution">
    <text evidence="2">The sequence shown here is derived from an EMBL/GenBank/DDBJ whole genome shotgun (WGS) entry which is preliminary data.</text>
</comment>
<name>A0AAE1PT58_9EUCA</name>
<accession>A0AAE1PT58</accession>
<keyword evidence="3" id="KW-1185">Reference proteome</keyword>
<evidence type="ECO:0000256" key="1">
    <source>
        <dbReference type="SAM" id="MobiDB-lite"/>
    </source>
</evidence>
<gene>
    <name evidence="2" type="ORF">Pmani_015759</name>
</gene>
<proteinExistence type="predicted"/>
<dbReference type="EMBL" id="JAWZYT010001372">
    <property type="protein sequence ID" value="KAK4312854.1"/>
    <property type="molecule type" value="Genomic_DNA"/>
</dbReference>
<dbReference type="AlphaFoldDB" id="A0AAE1PT58"/>
<evidence type="ECO:0000313" key="3">
    <source>
        <dbReference type="Proteomes" id="UP001292094"/>
    </source>
</evidence>
<reference evidence="2" key="1">
    <citation type="submission" date="2023-11" db="EMBL/GenBank/DDBJ databases">
        <title>Genome assemblies of two species of porcelain crab, Petrolisthes cinctipes and Petrolisthes manimaculis (Anomura: Porcellanidae).</title>
        <authorList>
            <person name="Angst P."/>
        </authorList>
    </citation>
    <scope>NUCLEOTIDE SEQUENCE</scope>
    <source>
        <strain evidence="2">PB745_02</strain>
        <tissue evidence="2">Gill</tissue>
    </source>
</reference>
<feature type="region of interest" description="Disordered" evidence="1">
    <location>
        <begin position="1"/>
        <end position="83"/>
    </location>
</feature>
<dbReference type="Proteomes" id="UP001292094">
    <property type="component" value="Unassembled WGS sequence"/>
</dbReference>